<dbReference type="Proteomes" id="UP000886751">
    <property type="component" value="Unassembled WGS sequence"/>
</dbReference>
<dbReference type="Gene3D" id="2.160.10.10">
    <property type="entry name" value="Hexapeptide repeat proteins"/>
    <property type="match status" value="1"/>
</dbReference>
<dbReference type="InterPro" id="IPR011004">
    <property type="entry name" value="Trimer_LpxA-like_sf"/>
</dbReference>
<keyword evidence="1" id="KW-0175">Coiled coil</keyword>
<dbReference type="CDD" id="cd04645">
    <property type="entry name" value="LbH_gamma_CA_like"/>
    <property type="match status" value="1"/>
</dbReference>
<dbReference type="SUPFAM" id="SSF51161">
    <property type="entry name" value="Trimeric LpxA-like enzymes"/>
    <property type="match status" value="1"/>
</dbReference>
<organism evidence="2 3">
    <name type="scientific">Candidatus Gemmiger excrementipullorum</name>
    <dbReference type="NCBI Taxonomy" id="2838610"/>
    <lineage>
        <taxon>Bacteria</taxon>
        <taxon>Bacillati</taxon>
        <taxon>Bacillota</taxon>
        <taxon>Clostridia</taxon>
        <taxon>Eubacteriales</taxon>
        <taxon>Gemmiger</taxon>
    </lineage>
</organism>
<sequence>MANIAVNGKAPAAAGAAFVAESATLAGDVRLETGASVWYGAVLRADTGRIVVGAGSNVQDNAVLHTGPGLDVVLGRGVSVGHGAILHGCTVGDGCMVGMHATVLNGAVLGPGCLVAAGALVPEGVQIPAGSLVMGVPGKVVRPVRAEQAAAIAANEQEYRELARQHAAAQNKAEE</sequence>
<comment type="caution">
    <text evidence="2">The sequence shown here is derived from an EMBL/GenBank/DDBJ whole genome shotgun (WGS) entry which is preliminary data.</text>
</comment>
<gene>
    <name evidence="2" type="ORF">H9846_03835</name>
</gene>
<dbReference type="PANTHER" id="PTHR13061">
    <property type="entry name" value="DYNACTIN SUBUNIT P25"/>
    <property type="match status" value="1"/>
</dbReference>
<accession>A0A9D1Y074</accession>
<dbReference type="InterPro" id="IPR047324">
    <property type="entry name" value="LbH_gamma_CA-like"/>
</dbReference>
<reference evidence="2" key="2">
    <citation type="submission" date="2021-04" db="EMBL/GenBank/DDBJ databases">
        <authorList>
            <person name="Gilroy R."/>
        </authorList>
    </citation>
    <scope>NUCLEOTIDE SEQUENCE</scope>
    <source>
        <strain evidence="2">ChiHecec2B26-7398</strain>
    </source>
</reference>
<dbReference type="InterPro" id="IPR001451">
    <property type="entry name" value="Hexapep"/>
</dbReference>
<dbReference type="AlphaFoldDB" id="A0A9D1Y074"/>
<protein>
    <submittedName>
        <fullName evidence="2">Gamma carbonic anhydrase family protein</fullName>
    </submittedName>
</protein>
<dbReference type="Pfam" id="PF00132">
    <property type="entry name" value="Hexapep"/>
    <property type="match status" value="1"/>
</dbReference>
<evidence type="ECO:0000256" key="1">
    <source>
        <dbReference type="SAM" id="Coils"/>
    </source>
</evidence>
<dbReference type="PANTHER" id="PTHR13061:SF29">
    <property type="entry name" value="GAMMA CARBONIC ANHYDRASE-LIKE 1, MITOCHONDRIAL-RELATED"/>
    <property type="match status" value="1"/>
</dbReference>
<evidence type="ECO:0000313" key="2">
    <source>
        <dbReference type="EMBL" id="HIX94570.1"/>
    </source>
</evidence>
<feature type="coiled-coil region" evidence="1">
    <location>
        <begin position="145"/>
        <end position="172"/>
    </location>
</feature>
<dbReference type="InterPro" id="IPR050484">
    <property type="entry name" value="Transf_Hexapept/Carb_Anhydrase"/>
</dbReference>
<evidence type="ECO:0000313" key="3">
    <source>
        <dbReference type="Proteomes" id="UP000886751"/>
    </source>
</evidence>
<name>A0A9D1Y074_9FIRM</name>
<dbReference type="EMBL" id="DXEI01000059">
    <property type="protein sequence ID" value="HIX94570.1"/>
    <property type="molecule type" value="Genomic_DNA"/>
</dbReference>
<reference evidence="2" key="1">
    <citation type="journal article" date="2021" name="PeerJ">
        <title>Extensive microbial diversity within the chicken gut microbiome revealed by metagenomics and culture.</title>
        <authorList>
            <person name="Gilroy R."/>
            <person name="Ravi A."/>
            <person name="Getino M."/>
            <person name="Pursley I."/>
            <person name="Horton D.L."/>
            <person name="Alikhan N.F."/>
            <person name="Baker D."/>
            <person name="Gharbi K."/>
            <person name="Hall N."/>
            <person name="Watson M."/>
            <person name="Adriaenssens E.M."/>
            <person name="Foster-Nyarko E."/>
            <person name="Jarju S."/>
            <person name="Secka A."/>
            <person name="Antonio M."/>
            <person name="Oren A."/>
            <person name="Chaudhuri R.R."/>
            <person name="La Ragione R."/>
            <person name="Hildebrand F."/>
            <person name="Pallen M.J."/>
        </authorList>
    </citation>
    <scope>NUCLEOTIDE SEQUENCE</scope>
    <source>
        <strain evidence="2">ChiHecec2B26-7398</strain>
    </source>
</reference>
<proteinExistence type="predicted"/>